<dbReference type="EC" id="3.6.1.9" evidence="4"/>
<dbReference type="PANTHER" id="PTHR43213:SF5">
    <property type="entry name" value="BIFUNCTIONAL DTTP_UTP PYROPHOSPHATASE_METHYLTRANSFERASE PROTEIN-RELATED"/>
    <property type="match status" value="1"/>
</dbReference>
<dbReference type="PIRSF" id="PIRSF006305">
    <property type="entry name" value="Maf"/>
    <property type="match status" value="1"/>
</dbReference>
<evidence type="ECO:0000256" key="1">
    <source>
        <dbReference type="ARBA" id="ARBA00001968"/>
    </source>
</evidence>
<keyword evidence="3 4" id="KW-0546">Nucleotide metabolism</keyword>
<dbReference type="Proteomes" id="UP001310692">
    <property type="component" value="Unassembled WGS sequence"/>
</dbReference>
<accession>A0ABU7M141</accession>
<dbReference type="CDD" id="cd00555">
    <property type="entry name" value="Maf"/>
    <property type="match status" value="1"/>
</dbReference>
<keyword evidence="2 4" id="KW-0378">Hydrolase</keyword>
<dbReference type="HAMAP" id="MF_00528">
    <property type="entry name" value="Maf"/>
    <property type="match status" value="1"/>
</dbReference>
<feature type="site" description="Important for substrate specificity" evidence="4">
    <location>
        <position position="156"/>
    </location>
</feature>
<dbReference type="Pfam" id="PF02545">
    <property type="entry name" value="Maf"/>
    <property type="match status" value="1"/>
</dbReference>
<evidence type="ECO:0000256" key="3">
    <source>
        <dbReference type="ARBA" id="ARBA00023080"/>
    </source>
</evidence>
<dbReference type="InterPro" id="IPR029001">
    <property type="entry name" value="ITPase-like_fam"/>
</dbReference>
<comment type="catalytic activity">
    <reaction evidence="4">
        <text>dTTP + H2O = dTMP + diphosphate + H(+)</text>
        <dbReference type="Rhea" id="RHEA:28534"/>
        <dbReference type="ChEBI" id="CHEBI:15377"/>
        <dbReference type="ChEBI" id="CHEBI:15378"/>
        <dbReference type="ChEBI" id="CHEBI:33019"/>
        <dbReference type="ChEBI" id="CHEBI:37568"/>
        <dbReference type="ChEBI" id="CHEBI:63528"/>
        <dbReference type="EC" id="3.6.1.9"/>
    </reaction>
</comment>
<protein>
    <recommendedName>
        <fullName evidence="4">dTTP/UTP pyrophosphatase</fullName>
        <shortName evidence="4">dTTPase/UTPase</shortName>
        <ecNumber evidence="4">3.6.1.9</ecNumber>
    </recommendedName>
    <alternativeName>
        <fullName evidence="4">Nucleoside triphosphate pyrophosphatase</fullName>
    </alternativeName>
    <alternativeName>
        <fullName evidence="4">Nucleotide pyrophosphatase</fullName>
        <shortName evidence="4">Nucleotide PPase</shortName>
    </alternativeName>
</protein>
<feature type="site" description="Important for substrate specificity" evidence="4">
    <location>
        <position position="16"/>
    </location>
</feature>
<evidence type="ECO:0000256" key="4">
    <source>
        <dbReference type="HAMAP-Rule" id="MF_00528"/>
    </source>
</evidence>
<comment type="cofactor">
    <cofactor evidence="1 4">
        <name>a divalent metal cation</name>
        <dbReference type="ChEBI" id="CHEBI:60240"/>
    </cofactor>
</comment>
<dbReference type="SUPFAM" id="SSF52972">
    <property type="entry name" value="ITPase-like"/>
    <property type="match status" value="1"/>
</dbReference>
<comment type="function">
    <text evidence="4">Nucleoside triphosphate pyrophosphatase that hydrolyzes dTTP and UTP. May have a dual role in cell division arrest and in preventing the incorporation of modified nucleotides into cellular nucleic acids.</text>
</comment>
<gene>
    <name evidence="5" type="ORF">V0U35_10550</name>
</gene>
<comment type="subcellular location">
    <subcellularLocation>
        <location evidence="4">Cytoplasm</location>
    </subcellularLocation>
</comment>
<organism evidence="5 6">
    <name type="scientific">Hyphobacterium marinum</name>
    <dbReference type="NCBI Taxonomy" id="3116574"/>
    <lineage>
        <taxon>Bacteria</taxon>
        <taxon>Pseudomonadati</taxon>
        <taxon>Pseudomonadota</taxon>
        <taxon>Alphaproteobacteria</taxon>
        <taxon>Maricaulales</taxon>
        <taxon>Maricaulaceae</taxon>
        <taxon>Hyphobacterium</taxon>
    </lineage>
</organism>
<evidence type="ECO:0000313" key="5">
    <source>
        <dbReference type="EMBL" id="MEE2567115.1"/>
    </source>
</evidence>
<feature type="site" description="Important for substrate specificity" evidence="4">
    <location>
        <position position="73"/>
    </location>
</feature>
<dbReference type="EMBL" id="JAZDRO010000004">
    <property type="protein sequence ID" value="MEE2567115.1"/>
    <property type="molecule type" value="Genomic_DNA"/>
</dbReference>
<keyword evidence="6" id="KW-1185">Reference proteome</keyword>
<dbReference type="PANTHER" id="PTHR43213">
    <property type="entry name" value="BIFUNCTIONAL DTTP/UTP PYROPHOSPHATASE/METHYLTRANSFERASE PROTEIN-RELATED"/>
    <property type="match status" value="1"/>
</dbReference>
<sequence>MTATRPRLVLASASPRRLELLRRIGVEPDAVHPTDIDESEIPGELPRQIALRLACSKADAVDHGDALVLGSDTVVARGRRTLPKAETEAEADACLRLLSGASHRVWTGVALKSPDGTMASRVVETRIKFKRLSETEIAAYLDSGEWQGKAGGYGVQGLAEAFVTSLQGSYSGVMGLPLHETAQMLTGMGYPVFGGRT</sequence>
<feature type="active site" description="Proton acceptor" evidence="4">
    <location>
        <position position="72"/>
    </location>
</feature>
<comment type="caution">
    <text evidence="4">Lacks conserved residue(s) required for the propagation of feature annotation.</text>
</comment>
<dbReference type="NCBIfam" id="TIGR00172">
    <property type="entry name" value="maf"/>
    <property type="match status" value="1"/>
</dbReference>
<dbReference type="InterPro" id="IPR003697">
    <property type="entry name" value="Maf-like"/>
</dbReference>
<dbReference type="RefSeq" id="WP_330196674.1">
    <property type="nucleotide sequence ID" value="NZ_JAZDRO010000004.1"/>
</dbReference>
<comment type="catalytic activity">
    <reaction evidence="4">
        <text>UTP + H2O = UMP + diphosphate + H(+)</text>
        <dbReference type="Rhea" id="RHEA:29395"/>
        <dbReference type="ChEBI" id="CHEBI:15377"/>
        <dbReference type="ChEBI" id="CHEBI:15378"/>
        <dbReference type="ChEBI" id="CHEBI:33019"/>
        <dbReference type="ChEBI" id="CHEBI:46398"/>
        <dbReference type="ChEBI" id="CHEBI:57865"/>
        <dbReference type="EC" id="3.6.1.9"/>
    </reaction>
</comment>
<dbReference type="Gene3D" id="3.90.950.10">
    <property type="match status" value="1"/>
</dbReference>
<reference evidence="5 6" key="1">
    <citation type="submission" date="2024-01" db="EMBL/GenBank/DDBJ databases">
        <title>Hyphobacterium bacterium isolated from marine sediment.</title>
        <authorList>
            <person name="Zhao S."/>
        </authorList>
    </citation>
    <scope>NUCLEOTIDE SEQUENCE [LARGE SCALE GENOMIC DNA]</scope>
    <source>
        <strain evidence="5 6">Y60-23</strain>
    </source>
</reference>
<comment type="caution">
    <text evidence="5">The sequence shown here is derived from an EMBL/GenBank/DDBJ whole genome shotgun (WGS) entry which is preliminary data.</text>
</comment>
<name>A0ABU7M141_9PROT</name>
<evidence type="ECO:0000256" key="2">
    <source>
        <dbReference type="ARBA" id="ARBA00022801"/>
    </source>
</evidence>
<keyword evidence="4" id="KW-0963">Cytoplasm</keyword>
<comment type="similarity">
    <text evidence="4">Belongs to the Maf family. YhdE subfamily.</text>
</comment>
<evidence type="ECO:0000313" key="6">
    <source>
        <dbReference type="Proteomes" id="UP001310692"/>
    </source>
</evidence>
<proteinExistence type="inferred from homology"/>